<feature type="domain" description="Bacterial alpha-L-rhamnosidase N-terminal" evidence="8">
    <location>
        <begin position="424"/>
        <end position="582"/>
    </location>
</feature>
<evidence type="ECO:0000256" key="2">
    <source>
        <dbReference type="ARBA" id="ARBA00012652"/>
    </source>
</evidence>
<evidence type="ECO:0000259" key="10">
    <source>
        <dbReference type="Pfam" id="PF17390"/>
    </source>
</evidence>
<dbReference type="InterPro" id="IPR035396">
    <property type="entry name" value="Bac_rhamnosid6H"/>
</dbReference>
<dbReference type="InterPro" id="IPR035398">
    <property type="entry name" value="Bac_rhamnosid_C"/>
</dbReference>
<feature type="transmembrane region" description="Helical" evidence="5">
    <location>
        <begin position="1469"/>
        <end position="1486"/>
    </location>
</feature>
<evidence type="ECO:0000256" key="5">
    <source>
        <dbReference type="SAM" id="Phobius"/>
    </source>
</evidence>
<evidence type="ECO:0000256" key="6">
    <source>
        <dbReference type="SAM" id="SignalP"/>
    </source>
</evidence>
<keyword evidence="5" id="KW-1133">Transmembrane helix</keyword>
<dbReference type="EC" id="3.2.1.40" evidence="2"/>
<name>C0EGG5_9FIRM</name>
<feature type="compositionally biased region" description="Polar residues" evidence="4">
    <location>
        <begin position="817"/>
        <end position="836"/>
    </location>
</feature>
<comment type="catalytic activity">
    <reaction evidence="1">
        <text>Hydrolysis of terminal non-reducing alpha-L-rhamnose residues in alpha-L-rhamnosides.</text>
        <dbReference type="EC" id="3.2.1.40"/>
    </reaction>
</comment>
<evidence type="ECO:0000259" key="9">
    <source>
        <dbReference type="Pfam" id="PF17389"/>
    </source>
</evidence>
<proteinExistence type="predicted"/>
<dbReference type="InterPro" id="IPR012341">
    <property type="entry name" value="6hp_glycosidase-like_sf"/>
</dbReference>
<dbReference type="Gene3D" id="2.60.120.260">
    <property type="entry name" value="Galactose-binding domain-like"/>
    <property type="match status" value="2"/>
</dbReference>
<keyword evidence="12" id="KW-1185">Reference proteome</keyword>
<accession>C0EGG5</accession>
<dbReference type="Gene3D" id="1.50.10.10">
    <property type="match status" value="1"/>
</dbReference>
<dbReference type="eggNOG" id="COG1538">
    <property type="taxonomic scope" value="Bacteria"/>
</dbReference>
<keyword evidence="5" id="KW-0812">Transmembrane</keyword>
<feature type="domain" description="Alpha-L-rhamnosidase six-hairpin glycosidase" evidence="9">
    <location>
        <begin position="746"/>
        <end position="1101"/>
    </location>
</feature>
<keyword evidence="5" id="KW-0472">Membrane</keyword>
<feature type="chain" id="PRO_5002897413" description="alpha-L-rhamnosidase" evidence="6">
    <location>
        <begin position="30"/>
        <end position="1490"/>
    </location>
</feature>
<evidence type="ECO:0000256" key="4">
    <source>
        <dbReference type="SAM" id="MobiDB-lite"/>
    </source>
</evidence>
<evidence type="ECO:0000256" key="1">
    <source>
        <dbReference type="ARBA" id="ARBA00001445"/>
    </source>
</evidence>
<dbReference type="InterPro" id="IPR008928">
    <property type="entry name" value="6-hairpin_glycosidase_sf"/>
</dbReference>
<dbReference type="Pfam" id="PF08531">
    <property type="entry name" value="Bac_rhamnosid_N"/>
    <property type="match status" value="1"/>
</dbReference>
<evidence type="ECO:0000313" key="12">
    <source>
        <dbReference type="Proteomes" id="UP000003340"/>
    </source>
</evidence>
<evidence type="ECO:0000259" key="7">
    <source>
        <dbReference type="Pfam" id="PF05592"/>
    </source>
</evidence>
<dbReference type="SUPFAM" id="SSF48208">
    <property type="entry name" value="Six-hairpin glycosidases"/>
    <property type="match status" value="1"/>
</dbReference>
<organism evidence="11 12">
    <name type="scientific">[Clostridium] methylpentosum DSM 5476</name>
    <dbReference type="NCBI Taxonomy" id="537013"/>
    <lineage>
        <taxon>Bacteria</taxon>
        <taxon>Bacillati</taxon>
        <taxon>Bacillota</taxon>
        <taxon>Clostridia</taxon>
        <taxon>Eubacteriales</taxon>
        <taxon>Oscillospiraceae</taxon>
        <taxon>Oscillospiraceae incertae sedis</taxon>
    </lineage>
</organism>
<dbReference type="Proteomes" id="UP000003340">
    <property type="component" value="Unassembled WGS sequence"/>
</dbReference>
<dbReference type="InterPro" id="IPR016007">
    <property type="entry name" value="Alpha_rhamnosid"/>
</dbReference>
<dbReference type="PANTHER" id="PTHR33307">
    <property type="entry name" value="ALPHA-RHAMNOSIDASE (EUROFUNG)"/>
    <property type="match status" value="1"/>
</dbReference>
<comment type="caution">
    <text evidence="11">The sequence shown here is derived from an EMBL/GenBank/DDBJ whole genome shotgun (WGS) entry which is preliminary data.</text>
</comment>
<dbReference type="Gene3D" id="2.60.40.10">
    <property type="entry name" value="Immunoglobulins"/>
    <property type="match status" value="1"/>
</dbReference>
<dbReference type="Gene3D" id="1.20.1270.90">
    <property type="entry name" value="AF1782-like"/>
    <property type="match status" value="2"/>
</dbReference>
<feature type="domain" description="Alpha-L-rhamnosidase concanavalin-like" evidence="7">
    <location>
        <begin position="625"/>
        <end position="736"/>
    </location>
</feature>
<dbReference type="GO" id="GO:0005975">
    <property type="term" value="P:carbohydrate metabolic process"/>
    <property type="evidence" value="ECO:0007669"/>
    <property type="project" value="InterPro"/>
</dbReference>
<dbReference type="Pfam" id="PF07554">
    <property type="entry name" value="FIVAR"/>
    <property type="match status" value="3"/>
</dbReference>
<dbReference type="EMBL" id="ACEC01000102">
    <property type="protein sequence ID" value="EEG29441.1"/>
    <property type="molecule type" value="Genomic_DNA"/>
</dbReference>
<dbReference type="Pfam" id="PF17390">
    <property type="entry name" value="Bac_rhamnosid_C"/>
    <property type="match status" value="1"/>
</dbReference>
<dbReference type="PANTHER" id="PTHR33307:SF6">
    <property type="entry name" value="ALPHA-RHAMNOSIDASE (EUROFUNG)-RELATED"/>
    <property type="match status" value="1"/>
</dbReference>
<evidence type="ECO:0000256" key="3">
    <source>
        <dbReference type="ARBA" id="ARBA00022801"/>
    </source>
</evidence>
<gene>
    <name evidence="11" type="ORF">CLOSTMETH_02958</name>
</gene>
<dbReference type="NCBIfam" id="TIGR01167">
    <property type="entry name" value="LPXTG_anchor"/>
    <property type="match status" value="1"/>
</dbReference>
<dbReference type="HOGENOM" id="CLU_002926_3_1_9"/>
<dbReference type="InterPro" id="IPR013737">
    <property type="entry name" value="Bac_rhamnosid_N"/>
</dbReference>
<dbReference type="eggNOG" id="COG3408">
    <property type="taxonomic scope" value="Bacteria"/>
</dbReference>
<dbReference type="Pfam" id="PF25788">
    <property type="entry name" value="Ig_Rha78A_N"/>
    <property type="match status" value="1"/>
</dbReference>
<evidence type="ECO:0000259" key="8">
    <source>
        <dbReference type="Pfam" id="PF08531"/>
    </source>
</evidence>
<dbReference type="InterPro" id="IPR013783">
    <property type="entry name" value="Ig-like_fold"/>
</dbReference>
<dbReference type="Pfam" id="PF05592">
    <property type="entry name" value="Bac_rhamnosid"/>
    <property type="match status" value="1"/>
</dbReference>
<dbReference type="InterPro" id="IPR008902">
    <property type="entry name" value="Rhamnosid_concanavalin"/>
</dbReference>
<keyword evidence="6" id="KW-0732">Signal</keyword>
<feature type="signal peptide" evidence="6">
    <location>
        <begin position="1"/>
        <end position="29"/>
    </location>
</feature>
<dbReference type="STRING" id="537013.CLOSTMETH_02958"/>
<keyword evidence="3" id="KW-0378">Hydrolase</keyword>
<evidence type="ECO:0000313" key="11">
    <source>
        <dbReference type="EMBL" id="EEG29441.1"/>
    </source>
</evidence>
<feature type="domain" description="Alpha-L-rhamnosidase C-terminal" evidence="10">
    <location>
        <begin position="1110"/>
        <end position="1176"/>
    </location>
</feature>
<reference evidence="11 12" key="1">
    <citation type="submission" date="2009-01" db="EMBL/GenBank/DDBJ databases">
        <authorList>
            <person name="Fulton L."/>
            <person name="Clifton S."/>
            <person name="Fulton B."/>
            <person name="Xu J."/>
            <person name="Minx P."/>
            <person name="Pepin K.H."/>
            <person name="Johnson M."/>
            <person name="Bhonagiri V."/>
            <person name="Nash W.E."/>
            <person name="Mardis E.R."/>
            <person name="Wilson R.K."/>
        </authorList>
    </citation>
    <scope>NUCLEOTIDE SEQUENCE [LARGE SCALE GENOMIC DNA]</scope>
    <source>
        <strain evidence="11 12">DSM 5476</strain>
    </source>
</reference>
<dbReference type="Pfam" id="PF17389">
    <property type="entry name" value="Bac_rhamnosid6H"/>
    <property type="match status" value="1"/>
</dbReference>
<protein>
    <recommendedName>
        <fullName evidence="2">alpha-L-rhamnosidase</fullName>
        <ecNumber evidence="2">3.2.1.40</ecNumber>
    </recommendedName>
</protein>
<dbReference type="GO" id="GO:0030596">
    <property type="term" value="F:alpha-L-rhamnosidase activity"/>
    <property type="evidence" value="ECO:0007669"/>
    <property type="project" value="UniProtKB-EC"/>
</dbReference>
<sequence length="1490" mass="163700">MKKRNQVLSLVLALSLAATIGGTSLPVGALEAGSETAIVSMQVNSLDNPIIDDASPVFSWAMQSNQIGQKQTAYQIIVTDSDDQVVWDSGKVEDSKSQSIPYGENGDVLQAKQDYSWYVNVWDKDGNVTRSETSTFSMGLMDPTLNAWNGAKWIGADELSLNADTLPVYRISYSMQITSGSKAGFVYGANDPRLNDWTKNDYMIEGENYVYVELDISGLQDEDPDTPAYLNLYRKGYCPEDQQQPDGMTQVASLSLDGTYGFMLTEEMADDSLDIDIVGSSCAALLMVNGTPLKIGDGDRGDYTGSPWDNYTGTGKYAGSIIVNPSEKTHDTPNYPRLNDIGFQTDDSTTAVFSDLEVKAYTAHYGENAVLFGEDTGASYQIFEGLPGVDVDENTISIDRDTLQYADPTYGSIPMLRKDFTAEKEVASAKLYVTARGIYEMYLNGERIGNDWFNPGYTQYDATQQYNVYDVTEQIGQNNTIGAVLAAGWWSDQMTFSVNNHSFWGDKQSLLANLEITYTDGSTQQVVSDESWQYYGDGPITYSASFDGERYDATKEEAVQGWCTSDYDAYDWRNAVEVPADDWYADPDLVVMTDVPVRQVETLQPQDHFEGNPNNSYFIQPYENEDIYVYDMGVNMVGVPEITLPEMPAGSVVMIRYAEIMYPELAQDNPYNYGDLAGKILTENYRAAYNTDFYTCKGTPGGEVIKPRFTFHGYRFIEIRGTNGPLPQESIQGIVLSSIEGSTIEYDTSNELTNQLSRNILRSLSGNHVSIPTDCPQRNERMGWTGDAAVFCRTATYYGDMNSLYRTWENTMRDVQNKGSGSYNNSPALDQTPSDGNNYDASKVSAGVAWPSAGILPVWECYQQYGDLKIVQEHMDSMIRFLDGVCSPRNLQNGCSYLTNGSGLAEHLALISTDSNYFMNCITKYLLEAVADMAQAVGRDEKAAEYRERAENMKAEFNDKCIDPETKKPRTVSGVIQDTEAAYAIAIQYGMVNDEYLEDFSQNYVNVCAQGYNNIPFTISTGFYGTGKVLPALTKTGKIQEAYAMFEQTEYASWLYPVVNGATSIWERWNGYTIENGFSGNNGMNSFNHYSAGACGEWMVNYQIGIMNDEENPGFQHFILQPTPGGSFTYVNGAYTSVYGRIESNWTAEDGVLTSYETVVPANTSATLYLPVQAQYLDRFKNIDGVTYRGMTLHNGQTTAKFELQSGGYQFRFADGTLCVSHSEGYEGASSADKTILRSVLAYAETVFASDEFDNVISSVQTSFTAALEQARAVDADLEANQRAVDAAWQALMTEIHKLGFVRGDKSSLGELIALAETFQSQLDRYTPVTAEPFTAALSEAKSVYSDGDAMQGDVTAAESSLLEAMLNLRFKADKSILESMLAKASVIDTTAYTSQSVAAFDAAIGEAKSVFENENATQEEVDSAADKLSAAIDSLVTCASAPAGHTVQGDKALSTGSGNAKTGDSTPAAVAFALLMLLGSGYLLGKKKR</sequence>
<feature type="region of interest" description="Disordered" evidence="4">
    <location>
        <begin position="816"/>
        <end position="836"/>
    </location>
</feature>
<dbReference type="Gene3D" id="2.60.420.10">
    <property type="entry name" value="Maltose phosphorylase, domain 3"/>
    <property type="match status" value="1"/>
</dbReference>
<reference evidence="11 12" key="2">
    <citation type="submission" date="2009-02" db="EMBL/GenBank/DDBJ databases">
        <title>Draft genome sequence of Clostridium methylpentosum (DSM 5476).</title>
        <authorList>
            <person name="Sudarsanam P."/>
            <person name="Ley R."/>
            <person name="Guruge J."/>
            <person name="Turnbaugh P.J."/>
            <person name="Mahowald M."/>
            <person name="Liep D."/>
            <person name="Gordon J."/>
        </authorList>
    </citation>
    <scope>NUCLEOTIDE SEQUENCE [LARGE SCALE GENOMIC DNA]</scope>
    <source>
        <strain evidence="11 12">DSM 5476</strain>
    </source>
</reference>